<dbReference type="GO" id="GO:0016020">
    <property type="term" value="C:membrane"/>
    <property type="evidence" value="ECO:0007669"/>
    <property type="project" value="InterPro"/>
</dbReference>
<feature type="transmembrane region" description="Helical" evidence="1">
    <location>
        <begin position="9"/>
        <end position="26"/>
    </location>
</feature>
<comment type="caution">
    <text evidence="3">The sequence shown here is derived from an EMBL/GenBank/DDBJ whole genome shotgun (WGS) entry which is preliminary data.</text>
</comment>
<dbReference type="RefSeq" id="WP_035196177.1">
    <property type="nucleotide sequence ID" value="NZ_JJRY01000010.1"/>
</dbReference>
<dbReference type="EMBL" id="JJRY01000010">
    <property type="protein sequence ID" value="KEF38044.1"/>
    <property type="molecule type" value="Genomic_DNA"/>
</dbReference>
<dbReference type="Proteomes" id="UP000027936">
    <property type="component" value="Unassembled WGS sequence"/>
</dbReference>
<organism evidence="3 4">
    <name type="scientific">Schinkia azotoformans MEV2011</name>
    <dbReference type="NCBI Taxonomy" id="1348973"/>
    <lineage>
        <taxon>Bacteria</taxon>
        <taxon>Bacillati</taxon>
        <taxon>Bacillota</taxon>
        <taxon>Bacilli</taxon>
        <taxon>Bacillales</taxon>
        <taxon>Bacillaceae</taxon>
        <taxon>Calidifontibacillus/Schinkia group</taxon>
        <taxon>Schinkia</taxon>
    </lineage>
</organism>
<evidence type="ECO:0000256" key="1">
    <source>
        <dbReference type="SAM" id="Phobius"/>
    </source>
</evidence>
<dbReference type="AlphaFoldDB" id="A0A072NK26"/>
<keyword evidence="1" id="KW-1133">Transmembrane helix</keyword>
<keyword evidence="1" id="KW-0812">Transmembrane</keyword>
<keyword evidence="1" id="KW-0472">Membrane</keyword>
<evidence type="ECO:0000259" key="2">
    <source>
        <dbReference type="Pfam" id="PF09648"/>
    </source>
</evidence>
<reference evidence="3 4" key="1">
    <citation type="submission" date="2014-04" db="EMBL/GenBank/DDBJ databases">
        <title>Draft genome sequence of Bacillus azotoformans MEV2011, a (co-) denitrifying strain unable to grow in the presence of oxygen.</title>
        <authorList>
            <person name="Nielsen M."/>
            <person name="Schreiber L."/>
            <person name="Finster K."/>
            <person name="Schramm A."/>
        </authorList>
    </citation>
    <scope>NUCLEOTIDE SEQUENCE [LARGE SCALE GENOMIC DNA]</scope>
    <source>
        <strain evidence="3 4">MEV2011</strain>
    </source>
</reference>
<dbReference type="Gene3D" id="2.40.128.690">
    <property type="entry name" value="YycH protein, domain 3-like"/>
    <property type="match status" value="1"/>
</dbReference>
<gene>
    <name evidence="3" type="ORF">M670_02803</name>
</gene>
<dbReference type="OrthoDB" id="2388036at2"/>
<dbReference type="PATRIC" id="fig|1348973.3.peg.2710"/>
<dbReference type="Pfam" id="PF09648">
    <property type="entry name" value="YycI"/>
    <property type="match status" value="1"/>
</dbReference>
<sequence>MDWSKTKTIFILIFLVLDLFLVFQIIEKRTTAELEYITESTIEEQLEADEITYVSLPEEVERESYITGKRKRFISSDLLKLTDQKVSFLTQEWIVSKLNKPIPLPNTNIEPFLQGFLKEHVISGYSYKYWGWNKKINKLIFFQTYRGRPLYFNENAMLSIQLNEDNEIISYEQTMLTNIKEIKEEGSNQEILPPLKAIENLYNNDYLTSGGHITKVELGYYKNVPLSGDVQIFVPTWHIVVDNKEDFFVNAIDGQVLELIQTGVGENEFAF</sequence>
<dbReference type="InterPro" id="IPR018604">
    <property type="entry name" value="YycI-like"/>
</dbReference>
<evidence type="ECO:0000313" key="4">
    <source>
        <dbReference type="Proteomes" id="UP000027936"/>
    </source>
</evidence>
<proteinExistence type="predicted"/>
<feature type="domain" description="Regulatory protein YycH-like" evidence="2">
    <location>
        <begin position="39"/>
        <end position="252"/>
    </location>
</feature>
<name>A0A072NK26_SCHAZ</name>
<protein>
    <recommendedName>
        <fullName evidence="2">Regulatory protein YycH-like domain-containing protein</fullName>
    </recommendedName>
</protein>
<evidence type="ECO:0000313" key="3">
    <source>
        <dbReference type="EMBL" id="KEF38044.1"/>
    </source>
</evidence>
<accession>A0A072NK26</accession>